<dbReference type="SUPFAM" id="SSF51735">
    <property type="entry name" value="NAD(P)-binding Rossmann-fold domains"/>
    <property type="match status" value="1"/>
</dbReference>
<accession>A0A6V8H333</accession>
<dbReference type="InterPro" id="IPR050091">
    <property type="entry name" value="PKS_NRPS_Biosynth_Enz"/>
</dbReference>
<protein>
    <submittedName>
        <fullName evidence="2">Polyketide synthase</fullName>
    </submittedName>
</protein>
<evidence type="ECO:0000259" key="1">
    <source>
        <dbReference type="SMART" id="SM00822"/>
    </source>
</evidence>
<dbReference type="Pfam" id="PF08659">
    <property type="entry name" value="KR"/>
    <property type="match status" value="1"/>
</dbReference>
<dbReference type="EMBL" id="DF933813">
    <property type="protein sequence ID" value="GAM35400.1"/>
    <property type="molecule type" value="Genomic_DNA"/>
</dbReference>
<dbReference type="GO" id="GO:0004312">
    <property type="term" value="F:fatty acid synthase activity"/>
    <property type="evidence" value="ECO:0007669"/>
    <property type="project" value="TreeGrafter"/>
</dbReference>
<feature type="domain" description="Ketoreductase" evidence="1">
    <location>
        <begin position="1"/>
        <end position="99"/>
    </location>
</feature>
<evidence type="ECO:0000313" key="3">
    <source>
        <dbReference type="Proteomes" id="UP000053095"/>
    </source>
</evidence>
<dbReference type="InterPro" id="IPR036291">
    <property type="entry name" value="NAD(P)-bd_dom_sf"/>
</dbReference>
<reference evidence="3" key="1">
    <citation type="journal article" date="2015" name="Genome Announc.">
        <title>Draft genome sequence of Talaromyces cellulolyticus strain Y-94, a source of lignocellulosic biomass-degrading enzymes.</title>
        <authorList>
            <person name="Fujii T."/>
            <person name="Koike H."/>
            <person name="Sawayama S."/>
            <person name="Yano S."/>
            <person name="Inoue H."/>
        </authorList>
    </citation>
    <scope>NUCLEOTIDE SEQUENCE [LARGE SCALE GENOMIC DNA]</scope>
    <source>
        <strain evidence="3">Y-94</strain>
    </source>
</reference>
<organism evidence="2 3">
    <name type="scientific">Talaromyces pinophilus</name>
    <name type="common">Penicillium pinophilum</name>
    <dbReference type="NCBI Taxonomy" id="128442"/>
    <lineage>
        <taxon>Eukaryota</taxon>
        <taxon>Fungi</taxon>
        <taxon>Dikarya</taxon>
        <taxon>Ascomycota</taxon>
        <taxon>Pezizomycotina</taxon>
        <taxon>Eurotiomycetes</taxon>
        <taxon>Eurotiomycetidae</taxon>
        <taxon>Eurotiales</taxon>
        <taxon>Trichocomaceae</taxon>
        <taxon>Talaromyces</taxon>
        <taxon>Talaromyces sect. Talaromyces</taxon>
    </lineage>
</organism>
<dbReference type="PANTHER" id="PTHR43775">
    <property type="entry name" value="FATTY ACID SYNTHASE"/>
    <property type="match status" value="1"/>
</dbReference>
<dbReference type="Gene3D" id="3.40.50.720">
    <property type="entry name" value="NAD(P)-binding Rossmann-like Domain"/>
    <property type="match status" value="1"/>
</dbReference>
<gene>
    <name evidence="2" type="ORF">TCE0_017r03707</name>
</gene>
<dbReference type="SMART" id="SM00822">
    <property type="entry name" value="PKS_KR"/>
    <property type="match status" value="1"/>
</dbReference>
<dbReference type="PANTHER" id="PTHR43775:SF29">
    <property type="entry name" value="ASPERFURANONE POLYKETIDE SYNTHASE AFOG-RELATED"/>
    <property type="match status" value="1"/>
</dbReference>
<dbReference type="InterPro" id="IPR057326">
    <property type="entry name" value="KR_dom"/>
</dbReference>
<dbReference type="Proteomes" id="UP000053095">
    <property type="component" value="Unassembled WGS sequence"/>
</dbReference>
<dbReference type="GO" id="GO:0006633">
    <property type="term" value="P:fatty acid biosynthetic process"/>
    <property type="evidence" value="ECO:0007669"/>
    <property type="project" value="TreeGrafter"/>
</dbReference>
<sequence length="163" mass="18230">MDINLLLVRCASDSVFENIDHDAWSASLRPKVDGSWNLHQQLPRDLDFFILFSSIAGAIGSQGQANYAAGNTFQDGSTKYRLSRGEKAISLNMSMIADRGYGLENEEVARRFAKSRFVLEMTQAEVLALLEHTAISADHLIRHTHSSLLVWSSRKTSKTETRT</sequence>
<evidence type="ECO:0000313" key="2">
    <source>
        <dbReference type="EMBL" id="GAM35400.1"/>
    </source>
</evidence>
<dbReference type="InterPro" id="IPR013968">
    <property type="entry name" value="PKS_KR"/>
</dbReference>
<keyword evidence="3" id="KW-1185">Reference proteome</keyword>
<name>A0A6V8H333_TALPI</name>
<dbReference type="AlphaFoldDB" id="A0A6V8H333"/>
<proteinExistence type="predicted"/>
<dbReference type="GO" id="GO:0044550">
    <property type="term" value="P:secondary metabolite biosynthetic process"/>
    <property type="evidence" value="ECO:0007669"/>
    <property type="project" value="TreeGrafter"/>
</dbReference>
<comment type="caution">
    <text evidence="2">The sequence shown here is derived from an EMBL/GenBank/DDBJ whole genome shotgun (WGS) entry which is preliminary data.</text>
</comment>